<proteinExistence type="predicted"/>
<name>A0A699XRY5_TANCI</name>
<dbReference type="EMBL" id="BKCJ011857475">
    <property type="protein sequence ID" value="GFD58794.1"/>
    <property type="molecule type" value="Genomic_DNA"/>
</dbReference>
<reference evidence="2" key="1">
    <citation type="journal article" date="2019" name="Sci. Rep.">
        <title>Draft genome of Tanacetum cinerariifolium, the natural source of mosquito coil.</title>
        <authorList>
            <person name="Yamashiro T."/>
            <person name="Shiraishi A."/>
            <person name="Satake H."/>
            <person name="Nakayama K."/>
        </authorList>
    </citation>
    <scope>NUCLEOTIDE SEQUENCE</scope>
</reference>
<feature type="region of interest" description="Disordered" evidence="1">
    <location>
        <begin position="1"/>
        <end position="72"/>
    </location>
</feature>
<sequence length="72" mass="8103">EMHNEDPAHRRQEPGIAGRRIRSRFRQRAAGLERPVCDQRPDRGGQEHAAGRPVPGPVRRHPAPAQGAFRQP</sequence>
<feature type="non-terminal residue" evidence="2">
    <location>
        <position position="1"/>
    </location>
</feature>
<gene>
    <name evidence="2" type="ORF">Tci_930763</name>
</gene>
<feature type="non-terminal residue" evidence="2">
    <location>
        <position position="72"/>
    </location>
</feature>
<accession>A0A699XRY5</accession>
<dbReference type="AlphaFoldDB" id="A0A699XRY5"/>
<feature type="compositionally biased region" description="Basic and acidic residues" evidence="1">
    <location>
        <begin position="35"/>
        <end position="50"/>
    </location>
</feature>
<evidence type="ECO:0000256" key="1">
    <source>
        <dbReference type="SAM" id="MobiDB-lite"/>
    </source>
</evidence>
<comment type="caution">
    <text evidence="2">The sequence shown here is derived from an EMBL/GenBank/DDBJ whole genome shotgun (WGS) entry which is preliminary data.</text>
</comment>
<evidence type="ECO:0000313" key="2">
    <source>
        <dbReference type="EMBL" id="GFD58794.1"/>
    </source>
</evidence>
<organism evidence="2">
    <name type="scientific">Tanacetum cinerariifolium</name>
    <name type="common">Dalmatian daisy</name>
    <name type="synonym">Chrysanthemum cinerariifolium</name>
    <dbReference type="NCBI Taxonomy" id="118510"/>
    <lineage>
        <taxon>Eukaryota</taxon>
        <taxon>Viridiplantae</taxon>
        <taxon>Streptophyta</taxon>
        <taxon>Embryophyta</taxon>
        <taxon>Tracheophyta</taxon>
        <taxon>Spermatophyta</taxon>
        <taxon>Magnoliopsida</taxon>
        <taxon>eudicotyledons</taxon>
        <taxon>Gunneridae</taxon>
        <taxon>Pentapetalae</taxon>
        <taxon>asterids</taxon>
        <taxon>campanulids</taxon>
        <taxon>Asterales</taxon>
        <taxon>Asteraceae</taxon>
        <taxon>Asteroideae</taxon>
        <taxon>Anthemideae</taxon>
        <taxon>Anthemidinae</taxon>
        <taxon>Tanacetum</taxon>
    </lineage>
</organism>
<protein>
    <submittedName>
        <fullName evidence="2">Uncharacterized protein</fullName>
    </submittedName>
</protein>
<feature type="compositionally biased region" description="Basic and acidic residues" evidence="1">
    <location>
        <begin position="1"/>
        <end position="13"/>
    </location>
</feature>